<evidence type="ECO:0000256" key="3">
    <source>
        <dbReference type="RuleBase" id="RU003616"/>
    </source>
</evidence>
<dbReference type="CDD" id="cd06464">
    <property type="entry name" value="ACD_sHsps-like"/>
    <property type="match status" value="1"/>
</dbReference>
<evidence type="ECO:0000259" key="5">
    <source>
        <dbReference type="PROSITE" id="PS01031"/>
    </source>
</evidence>
<dbReference type="PROSITE" id="PS01031">
    <property type="entry name" value="SHSP"/>
    <property type="match status" value="1"/>
</dbReference>
<organism evidence="6 7">
    <name type="scientific">Plectosphaerella cucumerina</name>
    <dbReference type="NCBI Taxonomy" id="40658"/>
    <lineage>
        <taxon>Eukaryota</taxon>
        <taxon>Fungi</taxon>
        <taxon>Dikarya</taxon>
        <taxon>Ascomycota</taxon>
        <taxon>Pezizomycotina</taxon>
        <taxon>Sordariomycetes</taxon>
        <taxon>Hypocreomycetidae</taxon>
        <taxon>Glomerellales</taxon>
        <taxon>Plectosphaerellaceae</taxon>
        <taxon>Plectosphaerella</taxon>
    </lineage>
</organism>
<dbReference type="SUPFAM" id="SSF49764">
    <property type="entry name" value="HSP20-like chaperones"/>
    <property type="match status" value="1"/>
</dbReference>
<protein>
    <submittedName>
        <fullName evidence="6">30 kDa heat shock protein</fullName>
    </submittedName>
</protein>
<dbReference type="InterPro" id="IPR031107">
    <property type="entry name" value="Small_HSP"/>
</dbReference>
<dbReference type="Gene3D" id="2.60.40.790">
    <property type="match status" value="1"/>
</dbReference>
<dbReference type="EMBL" id="JAGPXD010000002">
    <property type="protein sequence ID" value="KAH7369063.1"/>
    <property type="molecule type" value="Genomic_DNA"/>
</dbReference>
<evidence type="ECO:0000256" key="2">
    <source>
        <dbReference type="PROSITE-ProRule" id="PRU00285"/>
    </source>
</evidence>
<accession>A0A8K0TP63</accession>
<comment type="similarity">
    <text evidence="2 3">Belongs to the small heat shock protein (HSP20) family.</text>
</comment>
<evidence type="ECO:0000256" key="4">
    <source>
        <dbReference type="SAM" id="MobiDB-lite"/>
    </source>
</evidence>
<dbReference type="PANTHER" id="PTHR11527">
    <property type="entry name" value="HEAT-SHOCK PROTEIN 20 FAMILY MEMBER"/>
    <property type="match status" value="1"/>
</dbReference>
<gene>
    <name evidence="6" type="ORF">B0T11DRAFT_70097</name>
</gene>
<proteinExistence type="inferred from homology"/>
<evidence type="ECO:0000313" key="7">
    <source>
        <dbReference type="Proteomes" id="UP000813385"/>
    </source>
</evidence>
<reference evidence="6" key="1">
    <citation type="journal article" date="2021" name="Nat. Commun.">
        <title>Genetic determinants of endophytism in the Arabidopsis root mycobiome.</title>
        <authorList>
            <person name="Mesny F."/>
            <person name="Miyauchi S."/>
            <person name="Thiergart T."/>
            <person name="Pickel B."/>
            <person name="Atanasova L."/>
            <person name="Karlsson M."/>
            <person name="Huettel B."/>
            <person name="Barry K.W."/>
            <person name="Haridas S."/>
            <person name="Chen C."/>
            <person name="Bauer D."/>
            <person name="Andreopoulos W."/>
            <person name="Pangilinan J."/>
            <person name="LaButti K."/>
            <person name="Riley R."/>
            <person name="Lipzen A."/>
            <person name="Clum A."/>
            <person name="Drula E."/>
            <person name="Henrissat B."/>
            <person name="Kohler A."/>
            <person name="Grigoriev I.V."/>
            <person name="Martin F.M."/>
            <person name="Hacquard S."/>
        </authorList>
    </citation>
    <scope>NUCLEOTIDE SEQUENCE</scope>
    <source>
        <strain evidence="6">MPI-CAGE-AT-0016</strain>
    </source>
</reference>
<dbReference type="InterPro" id="IPR008978">
    <property type="entry name" value="HSP20-like_chaperone"/>
</dbReference>
<feature type="compositionally biased region" description="Polar residues" evidence="4">
    <location>
        <begin position="92"/>
        <end position="106"/>
    </location>
</feature>
<name>A0A8K0TP63_9PEZI</name>
<feature type="domain" description="SHSP" evidence="5">
    <location>
        <begin position="41"/>
        <end position="209"/>
    </location>
</feature>
<dbReference type="OrthoDB" id="1431247at2759"/>
<keyword evidence="7" id="KW-1185">Reference proteome</keyword>
<comment type="caution">
    <text evidence="6">The sequence shown here is derived from an EMBL/GenBank/DDBJ whole genome shotgun (WGS) entry which is preliminary data.</text>
</comment>
<dbReference type="InterPro" id="IPR002068">
    <property type="entry name" value="A-crystallin/Hsp20_dom"/>
</dbReference>
<dbReference type="Proteomes" id="UP000813385">
    <property type="component" value="Unassembled WGS sequence"/>
</dbReference>
<feature type="region of interest" description="Disordered" evidence="4">
    <location>
        <begin position="86"/>
        <end position="153"/>
    </location>
</feature>
<keyword evidence="1 6" id="KW-0346">Stress response</keyword>
<evidence type="ECO:0000313" key="6">
    <source>
        <dbReference type="EMBL" id="KAH7369063.1"/>
    </source>
</evidence>
<evidence type="ECO:0000256" key="1">
    <source>
        <dbReference type="ARBA" id="ARBA00023016"/>
    </source>
</evidence>
<sequence>MAFFPRNYYNSNAGFTPLFRLLEDFDAYSRQDDSQNGRTAKAAIAFQPKFDVRELETHFELHGELPGLKKEHVDIEFTDPHTLRIHGRVERTYTSSTPPASESGAATPTEDAPEEKHHQATVEDEDAATETSSTVSNAAKKSSQAVEKRQSGDRAKFWCTERSIGEFSRTFNFPGQVQQDAVTASLNEGILTIKIPKAPKHETRRIAIA</sequence>
<dbReference type="AlphaFoldDB" id="A0A8K0TP63"/>
<dbReference type="Pfam" id="PF00011">
    <property type="entry name" value="HSP20"/>
    <property type="match status" value="1"/>
</dbReference>
<feature type="compositionally biased region" description="Polar residues" evidence="4">
    <location>
        <begin position="129"/>
        <end position="145"/>
    </location>
</feature>